<dbReference type="AlphaFoldDB" id="A0AAD7RLP3"/>
<protein>
    <submittedName>
        <fullName evidence="1">Uncharacterized protein</fullName>
    </submittedName>
</protein>
<reference evidence="1" key="1">
    <citation type="journal article" date="2023" name="Science">
        <title>Genome structures resolve the early diversification of teleost fishes.</title>
        <authorList>
            <person name="Parey E."/>
            <person name="Louis A."/>
            <person name="Montfort J."/>
            <person name="Bouchez O."/>
            <person name="Roques C."/>
            <person name="Iampietro C."/>
            <person name="Lluch J."/>
            <person name="Castinel A."/>
            <person name="Donnadieu C."/>
            <person name="Desvignes T."/>
            <person name="Floi Bucao C."/>
            <person name="Jouanno E."/>
            <person name="Wen M."/>
            <person name="Mejri S."/>
            <person name="Dirks R."/>
            <person name="Jansen H."/>
            <person name="Henkel C."/>
            <person name="Chen W.J."/>
            <person name="Zahm M."/>
            <person name="Cabau C."/>
            <person name="Klopp C."/>
            <person name="Thompson A.W."/>
            <person name="Robinson-Rechavi M."/>
            <person name="Braasch I."/>
            <person name="Lecointre G."/>
            <person name="Bobe J."/>
            <person name="Postlethwait J.H."/>
            <person name="Berthelot C."/>
            <person name="Roest Crollius H."/>
            <person name="Guiguen Y."/>
        </authorList>
    </citation>
    <scope>NUCLEOTIDE SEQUENCE</scope>
    <source>
        <strain evidence="1">NC1722</strain>
    </source>
</reference>
<dbReference type="Proteomes" id="UP001221898">
    <property type="component" value="Unassembled WGS sequence"/>
</dbReference>
<gene>
    <name evidence="1" type="ORF">AAFF_G00175620</name>
</gene>
<name>A0AAD7RLP3_9TELE</name>
<sequence>MDFEHCNLETATWAMVVTVRPAPGRGCFCKKSRSSAALKRWSFRRASSAYNAPANQLEHLHSHFLRFS</sequence>
<keyword evidence="2" id="KW-1185">Reference proteome</keyword>
<dbReference type="EMBL" id="JAINUG010000232">
    <property type="protein sequence ID" value="KAJ8386242.1"/>
    <property type="molecule type" value="Genomic_DNA"/>
</dbReference>
<organism evidence="1 2">
    <name type="scientific">Aldrovandia affinis</name>
    <dbReference type="NCBI Taxonomy" id="143900"/>
    <lineage>
        <taxon>Eukaryota</taxon>
        <taxon>Metazoa</taxon>
        <taxon>Chordata</taxon>
        <taxon>Craniata</taxon>
        <taxon>Vertebrata</taxon>
        <taxon>Euteleostomi</taxon>
        <taxon>Actinopterygii</taxon>
        <taxon>Neopterygii</taxon>
        <taxon>Teleostei</taxon>
        <taxon>Notacanthiformes</taxon>
        <taxon>Halosauridae</taxon>
        <taxon>Aldrovandia</taxon>
    </lineage>
</organism>
<comment type="caution">
    <text evidence="1">The sequence shown here is derived from an EMBL/GenBank/DDBJ whole genome shotgun (WGS) entry which is preliminary data.</text>
</comment>
<accession>A0AAD7RLP3</accession>
<proteinExistence type="predicted"/>
<evidence type="ECO:0000313" key="2">
    <source>
        <dbReference type="Proteomes" id="UP001221898"/>
    </source>
</evidence>
<evidence type="ECO:0000313" key="1">
    <source>
        <dbReference type="EMBL" id="KAJ8386242.1"/>
    </source>
</evidence>